<dbReference type="EMBL" id="JFFI01001968">
    <property type="protein sequence ID" value="KXH47638.1"/>
    <property type="molecule type" value="Genomic_DNA"/>
</dbReference>
<sequence>MQAVPSTPAPSRTRQHHHHHQHQQQQRRPNLKGTGSYDAYCAPGDRGQTASRPGEDVRQYQDSGASERPRSAHEGNGTSRDGRGGVADAALQSSRDKSPISPWFNKRFHEAREGEASQQHRRGENQGAHQPFYHHKQQEQQPQKQRMPVSHDRQQQQHHHQQHQGPSGPTSHPPTQPSPIPSYARESTFHLLPAPLKIKNKTTKQETSPRAVEGTAEATGGLTRSTTHASRPLQASATHETGAARSNRDQQQEEHHHHSAVASSSPEPRIAGAGWTPKLPLEELMDEVEMLWRRVPN</sequence>
<feature type="region of interest" description="Disordered" evidence="1">
    <location>
        <begin position="1"/>
        <end position="283"/>
    </location>
</feature>
<evidence type="ECO:0000313" key="2">
    <source>
        <dbReference type="EMBL" id="KXH47638.1"/>
    </source>
</evidence>
<proteinExistence type="predicted"/>
<evidence type="ECO:0000313" key="3">
    <source>
        <dbReference type="Proteomes" id="UP000070121"/>
    </source>
</evidence>
<feature type="compositionally biased region" description="Pro residues" evidence="1">
    <location>
        <begin position="171"/>
        <end position="180"/>
    </location>
</feature>
<keyword evidence="3" id="KW-1185">Reference proteome</keyword>
<dbReference type="AlphaFoldDB" id="A0A135THM9"/>
<dbReference type="Proteomes" id="UP000070121">
    <property type="component" value="Unassembled WGS sequence"/>
</dbReference>
<protein>
    <submittedName>
        <fullName evidence="2">Uncharacterized protein</fullName>
    </submittedName>
</protein>
<gene>
    <name evidence="2" type="ORF">CSAL01_11731</name>
</gene>
<feature type="compositionally biased region" description="Polar residues" evidence="1">
    <location>
        <begin position="222"/>
        <end position="239"/>
    </location>
</feature>
<comment type="caution">
    <text evidence="2">The sequence shown here is derived from an EMBL/GenBank/DDBJ whole genome shotgun (WGS) entry which is preliminary data.</text>
</comment>
<name>A0A135THM9_9PEZI</name>
<dbReference type="OrthoDB" id="4824153at2759"/>
<organism evidence="2 3">
    <name type="scientific">Colletotrichum salicis</name>
    <dbReference type="NCBI Taxonomy" id="1209931"/>
    <lineage>
        <taxon>Eukaryota</taxon>
        <taxon>Fungi</taxon>
        <taxon>Dikarya</taxon>
        <taxon>Ascomycota</taxon>
        <taxon>Pezizomycotina</taxon>
        <taxon>Sordariomycetes</taxon>
        <taxon>Hypocreomycetidae</taxon>
        <taxon>Glomerellales</taxon>
        <taxon>Glomerellaceae</taxon>
        <taxon>Colletotrichum</taxon>
        <taxon>Colletotrichum acutatum species complex</taxon>
    </lineage>
</organism>
<evidence type="ECO:0000256" key="1">
    <source>
        <dbReference type="SAM" id="MobiDB-lite"/>
    </source>
</evidence>
<reference evidence="2 3" key="1">
    <citation type="submission" date="2014-02" db="EMBL/GenBank/DDBJ databases">
        <title>The genome sequence of Colletotrichum salicis CBS 607.94.</title>
        <authorList>
            <person name="Baroncelli R."/>
            <person name="Thon M.R."/>
        </authorList>
    </citation>
    <scope>NUCLEOTIDE SEQUENCE [LARGE SCALE GENOMIC DNA]</scope>
    <source>
        <strain evidence="2 3">CBS 607.94</strain>
    </source>
</reference>
<feature type="compositionally biased region" description="Basic and acidic residues" evidence="1">
    <location>
        <begin position="53"/>
        <end position="73"/>
    </location>
</feature>
<feature type="compositionally biased region" description="Basic and acidic residues" evidence="1">
    <location>
        <begin position="246"/>
        <end position="256"/>
    </location>
</feature>
<accession>A0A135THM9</accession>
<feature type="compositionally biased region" description="Basic residues" evidence="1">
    <location>
        <begin position="13"/>
        <end position="22"/>
    </location>
</feature>